<protein>
    <submittedName>
        <fullName evidence="9">Transporter permease</fullName>
    </submittedName>
</protein>
<accession>A0A510JF93</accession>
<gene>
    <name evidence="9" type="ORF">JCM16775_0687</name>
</gene>
<feature type="transmembrane region" description="Helical" evidence="8">
    <location>
        <begin position="248"/>
        <end position="272"/>
    </location>
</feature>
<evidence type="ECO:0000256" key="4">
    <source>
        <dbReference type="ARBA" id="ARBA00022475"/>
    </source>
</evidence>
<dbReference type="GO" id="GO:0005886">
    <property type="term" value="C:plasma membrane"/>
    <property type="evidence" value="ECO:0007669"/>
    <property type="project" value="UniProtKB-SubCell"/>
</dbReference>
<reference evidence="9 10" key="1">
    <citation type="submission" date="2019-07" db="EMBL/GenBank/DDBJ databases">
        <title>Complete Genome Sequence of Leptotrichia hofstadii Strain JCM16775.</title>
        <authorList>
            <person name="Watanabe S."/>
            <person name="Cui L."/>
        </authorList>
    </citation>
    <scope>NUCLEOTIDE SEQUENCE [LARGE SCALE GENOMIC DNA]</scope>
    <source>
        <strain evidence="9 10">JCM16775</strain>
    </source>
</reference>
<keyword evidence="10" id="KW-1185">Reference proteome</keyword>
<dbReference type="Pfam" id="PF01032">
    <property type="entry name" value="FecCD"/>
    <property type="match status" value="1"/>
</dbReference>
<comment type="similarity">
    <text evidence="2">Belongs to the binding-protein-dependent transport system permease family. FecCD subfamily.</text>
</comment>
<dbReference type="EMBL" id="AP019823">
    <property type="protein sequence ID" value="BBM37982.1"/>
    <property type="molecule type" value="Genomic_DNA"/>
</dbReference>
<evidence type="ECO:0000256" key="2">
    <source>
        <dbReference type="ARBA" id="ARBA00007935"/>
    </source>
</evidence>
<feature type="transmembrane region" description="Helical" evidence="8">
    <location>
        <begin position="319"/>
        <end position="336"/>
    </location>
</feature>
<name>A0A510JF93_9FUSO</name>
<dbReference type="PANTHER" id="PTHR30472">
    <property type="entry name" value="FERRIC ENTEROBACTIN TRANSPORT SYSTEM PERMEASE PROTEIN"/>
    <property type="match status" value="1"/>
</dbReference>
<feature type="transmembrane region" description="Helical" evidence="8">
    <location>
        <begin position="200"/>
        <end position="219"/>
    </location>
</feature>
<dbReference type="Gene3D" id="1.10.3470.10">
    <property type="entry name" value="ABC transporter involved in vitamin B12 uptake, BtuC"/>
    <property type="match status" value="1"/>
</dbReference>
<dbReference type="KEGG" id="lhf:JCM16775_0687"/>
<proteinExistence type="inferred from homology"/>
<organism evidence="9 10">
    <name type="scientific">Leptotrichia hofstadii</name>
    <dbReference type="NCBI Taxonomy" id="157688"/>
    <lineage>
        <taxon>Bacteria</taxon>
        <taxon>Fusobacteriati</taxon>
        <taxon>Fusobacteriota</taxon>
        <taxon>Fusobacteriia</taxon>
        <taxon>Fusobacteriales</taxon>
        <taxon>Leptotrichiaceae</taxon>
        <taxon>Leptotrichia</taxon>
    </lineage>
</organism>
<feature type="transmembrane region" description="Helical" evidence="8">
    <location>
        <begin position="20"/>
        <end position="45"/>
    </location>
</feature>
<keyword evidence="4" id="KW-1003">Cell membrane</keyword>
<dbReference type="GO" id="GO:0033214">
    <property type="term" value="P:siderophore-iron import into cell"/>
    <property type="evidence" value="ECO:0007669"/>
    <property type="project" value="TreeGrafter"/>
</dbReference>
<feature type="transmembrane region" description="Helical" evidence="8">
    <location>
        <begin position="103"/>
        <end position="121"/>
    </location>
</feature>
<evidence type="ECO:0000256" key="7">
    <source>
        <dbReference type="ARBA" id="ARBA00023136"/>
    </source>
</evidence>
<evidence type="ECO:0000256" key="6">
    <source>
        <dbReference type="ARBA" id="ARBA00022989"/>
    </source>
</evidence>
<evidence type="ECO:0000256" key="8">
    <source>
        <dbReference type="SAM" id="Phobius"/>
    </source>
</evidence>
<dbReference type="PANTHER" id="PTHR30472:SF25">
    <property type="entry name" value="ABC TRANSPORTER PERMEASE PROTEIN MJ0876-RELATED"/>
    <property type="match status" value="1"/>
</dbReference>
<keyword evidence="3" id="KW-0813">Transport</keyword>
<dbReference type="InterPro" id="IPR000522">
    <property type="entry name" value="ABC_transptr_permease_BtuC"/>
</dbReference>
<sequence length="342" mass="37605">MKIQNKKKKYIKIDKNMWKIYLVLIIFIIVVAFLSLEIGTVNISAKDIFRSFLGVKMRDESVKSIIFNVRLPRIIMAVLIGMLLASSGTVVQSVFQNPLADPYIIGISASATLGAVIAYIFNFPDVMYGICGFIVSVIVALIIFRISRSRTKTDVAVLLIVGIAISSFLGAFTSFSMYLIGQDSFRIVTWMMGYMGSASWLKIGVLMIPLLVSVVYFYLKRYELDLLMSGDEEAHSLGVNVDRLKRNLLIVSALIVGFSVAFTGMIGFVGLIAPHTVRLVLKSGSNTRLLPLATLGGGLFLLICDTIGRTILAPTEIPIGEVTSFFGAPFFLYLAIRRKKGG</sequence>
<dbReference type="CDD" id="cd06550">
    <property type="entry name" value="TM_ABC_iron-siderophores_like"/>
    <property type="match status" value="1"/>
</dbReference>
<evidence type="ECO:0000256" key="3">
    <source>
        <dbReference type="ARBA" id="ARBA00022448"/>
    </source>
</evidence>
<evidence type="ECO:0000256" key="1">
    <source>
        <dbReference type="ARBA" id="ARBA00004651"/>
    </source>
</evidence>
<keyword evidence="7 8" id="KW-0472">Membrane</keyword>
<dbReference type="GO" id="GO:0022857">
    <property type="term" value="F:transmembrane transporter activity"/>
    <property type="evidence" value="ECO:0007669"/>
    <property type="project" value="InterPro"/>
</dbReference>
<evidence type="ECO:0000313" key="9">
    <source>
        <dbReference type="EMBL" id="BBM37982.1"/>
    </source>
</evidence>
<comment type="subcellular location">
    <subcellularLocation>
        <location evidence="1">Cell membrane</location>
        <topology evidence="1">Multi-pass membrane protein</topology>
    </subcellularLocation>
</comment>
<feature type="transmembrane region" description="Helical" evidence="8">
    <location>
        <begin position="156"/>
        <end position="180"/>
    </location>
</feature>
<dbReference type="InterPro" id="IPR037294">
    <property type="entry name" value="ABC_BtuC-like"/>
</dbReference>
<keyword evidence="6 8" id="KW-1133">Transmembrane helix</keyword>
<dbReference type="SUPFAM" id="SSF81345">
    <property type="entry name" value="ABC transporter involved in vitamin B12 uptake, BtuC"/>
    <property type="match status" value="1"/>
</dbReference>
<feature type="transmembrane region" description="Helical" evidence="8">
    <location>
        <begin position="65"/>
        <end position="91"/>
    </location>
</feature>
<dbReference type="Proteomes" id="UP000321892">
    <property type="component" value="Chromosome"/>
</dbReference>
<evidence type="ECO:0000313" key="10">
    <source>
        <dbReference type="Proteomes" id="UP000321892"/>
    </source>
</evidence>
<keyword evidence="5 8" id="KW-0812">Transmembrane</keyword>
<feature type="transmembrane region" description="Helical" evidence="8">
    <location>
        <begin position="292"/>
        <end position="312"/>
    </location>
</feature>
<evidence type="ECO:0000256" key="5">
    <source>
        <dbReference type="ARBA" id="ARBA00022692"/>
    </source>
</evidence>
<feature type="transmembrane region" description="Helical" evidence="8">
    <location>
        <begin position="127"/>
        <end position="144"/>
    </location>
</feature>
<dbReference type="FunFam" id="1.10.3470.10:FF:000001">
    <property type="entry name" value="Vitamin B12 ABC transporter permease BtuC"/>
    <property type="match status" value="1"/>
</dbReference>
<dbReference type="AlphaFoldDB" id="A0A510JF93"/>